<dbReference type="GO" id="GO:0000139">
    <property type="term" value="C:Golgi membrane"/>
    <property type="evidence" value="ECO:0007669"/>
    <property type="project" value="TreeGrafter"/>
</dbReference>
<gene>
    <name evidence="9" type="ORF">RMAR00112_LOCUS20494</name>
</gene>
<evidence type="ECO:0000256" key="3">
    <source>
        <dbReference type="ARBA" id="ARBA00022448"/>
    </source>
</evidence>
<accession>A0A7S2ZX53</accession>
<keyword evidence="4 8" id="KW-0812">Transmembrane</keyword>
<proteinExistence type="inferred from homology"/>
<dbReference type="PANTHER" id="PTHR10778:SF10">
    <property type="entry name" value="SOLUTE CARRIER FAMILY 35 MEMBER B1"/>
    <property type="match status" value="1"/>
</dbReference>
<feature type="transmembrane region" description="Helical" evidence="8">
    <location>
        <begin position="322"/>
        <end position="344"/>
    </location>
</feature>
<feature type="transmembrane region" description="Helical" evidence="8">
    <location>
        <begin position="296"/>
        <end position="316"/>
    </location>
</feature>
<feature type="transmembrane region" description="Helical" evidence="8">
    <location>
        <begin position="73"/>
        <end position="93"/>
    </location>
</feature>
<feature type="transmembrane region" description="Helical" evidence="8">
    <location>
        <begin position="238"/>
        <end position="261"/>
    </location>
</feature>
<feature type="transmembrane region" description="Helical" evidence="8">
    <location>
        <begin position="198"/>
        <end position="218"/>
    </location>
</feature>
<reference evidence="9" key="1">
    <citation type="submission" date="2021-01" db="EMBL/GenBank/DDBJ databases">
        <authorList>
            <person name="Corre E."/>
            <person name="Pelletier E."/>
            <person name="Niang G."/>
            <person name="Scheremetjew M."/>
            <person name="Finn R."/>
            <person name="Kale V."/>
            <person name="Holt S."/>
            <person name="Cochrane G."/>
            <person name="Meng A."/>
            <person name="Brown T."/>
            <person name="Cohen L."/>
        </authorList>
    </citation>
    <scope>NUCLEOTIDE SEQUENCE</scope>
    <source>
        <strain evidence="9">CCMP 769</strain>
    </source>
</reference>
<dbReference type="Pfam" id="PF08449">
    <property type="entry name" value="UAA"/>
    <property type="match status" value="1"/>
</dbReference>
<dbReference type="AlphaFoldDB" id="A0A7S2ZX53"/>
<dbReference type="InterPro" id="IPR037185">
    <property type="entry name" value="EmrE-like"/>
</dbReference>
<keyword evidence="5" id="KW-0256">Endoplasmic reticulum</keyword>
<comment type="subcellular location">
    <subcellularLocation>
        <location evidence="1">Endoplasmic reticulum membrane</location>
        <topology evidence="1">Multi-pass membrane protein</topology>
    </subcellularLocation>
</comment>
<dbReference type="GO" id="GO:0005789">
    <property type="term" value="C:endoplasmic reticulum membrane"/>
    <property type="evidence" value="ECO:0007669"/>
    <property type="project" value="UniProtKB-SubCell"/>
</dbReference>
<dbReference type="SUPFAM" id="SSF103481">
    <property type="entry name" value="Multidrug resistance efflux transporter EmrE"/>
    <property type="match status" value="1"/>
</dbReference>
<sequence length="355" mass="39137">MSGAAVLDVEAMHGVGTSAEGRGFSRFWRMCRRELELIFCVIGLYLSYLSYGILQEKIFKTDYGDEKFKSAMFMVLCQCAVGSVTGKAIVAFVSTETGVNSSKADVPQYKFSLCAFAVLSSMVLSNAAIQFISYPLQVLAKSCKMIPVMFIGKLILRRVYTIKDYARVFLLTAGVVLFSNASVKLSNTDVDALWSHGALGLSLVVAALCFDGVGGPYAERTCKEYGTTSHELMLYQNLWSVPILIAGILVHGELGYIIGFIGKHPEVLMDLFMFSLSSSAGQVFVFYILRNYSALICTAVTTTRKFFTVLVSIVYYNHSLSLQQWLAVLMVFGGILWEAVDHIAQKTSVTRIRKG</sequence>
<keyword evidence="3" id="KW-0813">Transport</keyword>
<feature type="transmembrane region" description="Helical" evidence="8">
    <location>
        <begin position="35"/>
        <end position="53"/>
    </location>
</feature>
<evidence type="ECO:0000256" key="4">
    <source>
        <dbReference type="ARBA" id="ARBA00022692"/>
    </source>
</evidence>
<evidence type="ECO:0000256" key="8">
    <source>
        <dbReference type="SAM" id="Phobius"/>
    </source>
</evidence>
<name>A0A7S2ZX53_9RHOD</name>
<evidence type="ECO:0000256" key="2">
    <source>
        <dbReference type="ARBA" id="ARBA00010694"/>
    </source>
</evidence>
<keyword evidence="7 8" id="KW-0472">Membrane</keyword>
<evidence type="ECO:0000256" key="7">
    <source>
        <dbReference type="ARBA" id="ARBA00023136"/>
    </source>
</evidence>
<evidence type="ECO:0000256" key="1">
    <source>
        <dbReference type="ARBA" id="ARBA00004477"/>
    </source>
</evidence>
<organism evidence="9">
    <name type="scientific">Rhodosorus marinus</name>
    <dbReference type="NCBI Taxonomy" id="101924"/>
    <lineage>
        <taxon>Eukaryota</taxon>
        <taxon>Rhodophyta</taxon>
        <taxon>Stylonematophyceae</taxon>
        <taxon>Stylonematales</taxon>
        <taxon>Stylonemataceae</taxon>
        <taxon>Rhodosorus</taxon>
    </lineage>
</organism>
<dbReference type="GO" id="GO:0005459">
    <property type="term" value="F:UDP-galactose transmembrane transporter activity"/>
    <property type="evidence" value="ECO:0007669"/>
    <property type="project" value="TreeGrafter"/>
</dbReference>
<keyword evidence="6 8" id="KW-1133">Transmembrane helix</keyword>
<comment type="similarity">
    <text evidence="2">Belongs to the nucleotide-sugar transporter family. SLC35B subfamily.</text>
</comment>
<feature type="transmembrane region" description="Helical" evidence="8">
    <location>
        <begin position="267"/>
        <end position="289"/>
    </location>
</feature>
<dbReference type="EMBL" id="HBHW01026407">
    <property type="protein sequence ID" value="CAE0052467.1"/>
    <property type="molecule type" value="Transcribed_RNA"/>
</dbReference>
<evidence type="ECO:0000256" key="6">
    <source>
        <dbReference type="ARBA" id="ARBA00022989"/>
    </source>
</evidence>
<evidence type="ECO:0000313" key="9">
    <source>
        <dbReference type="EMBL" id="CAE0052467.1"/>
    </source>
</evidence>
<dbReference type="GO" id="GO:0005460">
    <property type="term" value="F:UDP-glucose transmembrane transporter activity"/>
    <property type="evidence" value="ECO:0007669"/>
    <property type="project" value="TreeGrafter"/>
</dbReference>
<evidence type="ECO:0008006" key="10">
    <source>
        <dbReference type="Google" id="ProtNLM"/>
    </source>
</evidence>
<protein>
    <recommendedName>
        <fullName evidence="10">Sugar phosphate transporter domain-containing protein</fullName>
    </recommendedName>
</protein>
<dbReference type="InterPro" id="IPR013657">
    <property type="entry name" value="SCL35B1-4/HUT1"/>
</dbReference>
<dbReference type="PANTHER" id="PTHR10778">
    <property type="entry name" value="SOLUTE CARRIER FAMILY 35 MEMBER B"/>
    <property type="match status" value="1"/>
</dbReference>
<evidence type="ECO:0000256" key="5">
    <source>
        <dbReference type="ARBA" id="ARBA00022824"/>
    </source>
</evidence>
<feature type="transmembrane region" description="Helical" evidence="8">
    <location>
        <begin position="168"/>
        <end position="186"/>
    </location>
</feature>
<feature type="transmembrane region" description="Helical" evidence="8">
    <location>
        <begin position="113"/>
        <end position="132"/>
    </location>
</feature>